<dbReference type="Pfam" id="PF21974">
    <property type="entry name" value="SPN1_m3Gcap_bd"/>
    <property type="match status" value="1"/>
</dbReference>
<keyword evidence="8" id="KW-0694">RNA-binding</keyword>
<dbReference type="OrthoDB" id="10003593at2759"/>
<comment type="caution">
    <text evidence="11">The sequence shown here is derived from an EMBL/GenBank/DDBJ whole genome shotgun (WGS) entry which is preliminary data.</text>
</comment>
<keyword evidence="12" id="KW-1185">Reference proteome</keyword>
<dbReference type="CDD" id="cd09232">
    <property type="entry name" value="Snurportin-1_C"/>
    <property type="match status" value="1"/>
</dbReference>
<evidence type="ECO:0000256" key="5">
    <source>
        <dbReference type="ARBA" id="ARBA00016034"/>
    </source>
</evidence>
<evidence type="ECO:0000256" key="7">
    <source>
        <dbReference type="ARBA" id="ARBA00022490"/>
    </source>
</evidence>
<gene>
    <name evidence="11" type="ORF">Ctob_008354</name>
</gene>
<keyword evidence="9" id="KW-0539">Nucleus</keyword>
<dbReference type="Proteomes" id="UP000037460">
    <property type="component" value="Unassembled WGS sequence"/>
</dbReference>
<evidence type="ECO:0000256" key="9">
    <source>
        <dbReference type="ARBA" id="ARBA00023242"/>
    </source>
</evidence>
<organism evidence="11 12">
    <name type="scientific">Chrysochromulina tobinii</name>
    <dbReference type="NCBI Taxonomy" id="1460289"/>
    <lineage>
        <taxon>Eukaryota</taxon>
        <taxon>Haptista</taxon>
        <taxon>Haptophyta</taxon>
        <taxon>Prymnesiophyceae</taxon>
        <taxon>Prymnesiales</taxon>
        <taxon>Chrysochromulinaceae</taxon>
        <taxon>Chrysochromulina</taxon>
    </lineage>
</organism>
<comment type="subcellular location">
    <subcellularLocation>
        <location evidence="3">Cytoplasm</location>
    </subcellularLocation>
    <subcellularLocation>
        <location evidence="2">Nucleus</location>
    </subcellularLocation>
</comment>
<dbReference type="GO" id="GO:0003723">
    <property type="term" value="F:RNA binding"/>
    <property type="evidence" value="ECO:0007669"/>
    <property type="project" value="UniProtKB-KW"/>
</dbReference>
<dbReference type="GO" id="GO:0005634">
    <property type="term" value="C:nucleus"/>
    <property type="evidence" value="ECO:0007669"/>
    <property type="project" value="UniProtKB-SubCell"/>
</dbReference>
<evidence type="ECO:0000256" key="8">
    <source>
        <dbReference type="ARBA" id="ARBA00022884"/>
    </source>
</evidence>
<evidence type="ECO:0000256" key="6">
    <source>
        <dbReference type="ARBA" id="ARBA00022448"/>
    </source>
</evidence>
<proteinExistence type="inferred from homology"/>
<evidence type="ECO:0000313" key="11">
    <source>
        <dbReference type="EMBL" id="KOO32336.1"/>
    </source>
</evidence>
<evidence type="ECO:0000256" key="3">
    <source>
        <dbReference type="ARBA" id="ARBA00004496"/>
    </source>
</evidence>
<dbReference type="GO" id="GO:0005737">
    <property type="term" value="C:cytoplasm"/>
    <property type="evidence" value="ECO:0007669"/>
    <property type="project" value="UniProtKB-SubCell"/>
</dbReference>
<dbReference type="GO" id="GO:0061015">
    <property type="term" value="P:snRNA import into nucleus"/>
    <property type="evidence" value="ECO:0007669"/>
    <property type="project" value="InterPro"/>
</dbReference>
<evidence type="ECO:0000259" key="10">
    <source>
        <dbReference type="Pfam" id="PF21974"/>
    </source>
</evidence>
<name>A0A0M0K0B8_9EUKA</name>
<keyword evidence="7" id="KW-0963">Cytoplasm</keyword>
<sequence length="286" mass="30812">MLTSAEWLVDVPPDLAGSWYVTPRPAGWRCLVRTTGELTRAYGRTGGKPRAFPSALPGGSRASRGAVGACVLDCIWSDAEKTYYVLDCLAWNGHRLVDCPFEFRHFWLRQRLGADEPAPATAPATQQRSAANPCVFAPLLALPATPLNLHAAYAGSPPFAAPKDGLLFVHREALYEGGMSPLVLSWADASCSARFFDYGSDQMREQLKRRPGQAARWRAAELESAVRFSELWEAAERPPMEDALPAEGLPSAPPLSVSSTAPPVLSGVMLGAKADAEDGDDAMISE</sequence>
<evidence type="ECO:0000256" key="4">
    <source>
        <dbReference type="ARBA" id="ARBA00007540"/>
    </source>
</evidence>
<reference evidence="12" key="1">
    <citation type="journal article" date="2015" name="PLoS Genet.">
        <title>Genome Sequence and Transcriptome Analyses of Chrysochromulina tobin: Metabolic Tools for Enhanced Algal Fitness in the Prominent Order Prymnesiales (Haptophyceae).</title>
        <authorList>
            <person name="Hovde B.T."/>
            <person name="Deodato C.R."/>
            <person name="Hunsperger H.M."/>
            <person name="Ryken S.A."/>
            <person name="Yost W."/>
            <person name="Jha R.K."/>
            <person name="Patterson J."/>
            <person name="Monnat R.J. Jr."/>
            <person name="Barlow S.B."/>
            <person name="Starkenburg S.R."/>
            <person name="Cattolico R.A."/>
        </authorList>
    </citation>
    <scope>NUCLEOTIDE SEQUENCE</scope>
    <source>
        <strain evidence="12">CCMP291</strain>
    </source>
</reference>
<accession>A0A0M0K0B8</accession>
<dbReference type="Gene3D" id="3.30.470.30">
    <property type="entry name" value="DNA ligase/mRNA capping enzyme"/>
    <property type="match status" value="1"/>
</dbReference>
<comment type="function">
    <text evidence="1">Functions as an U snRNP-specific nuclear import adapter. Involved in the trimethylguanosine (m3G)-cap-dependent nuclear import of U snRNPs. Binds specifically to the terminal m3G-cap U snRNAs.</text>
</comment>
<dbReference type="AlphaFoldDB" id="A0A0M0K0B8"/>
<evidence type="ECO:0000313" key="12">
    <source>
        <dbReference type="Proteomes" id="UP000037460"/>
    </source>
</evidence>
<dbReference type="PANTHER" id="PTHR13403:SF6">
    <property type="entry name" value="SNURPORTIN-1"/>
    <property type="match status" value="1"/>
</dbReference>
<evidence type="ECO:0000256" key="2">
    <source>
        <dbReference type="ARBA" id="ARBA00004123"/>
    </source>
</evidence>
<evidence type="ECO:0000256" key="1">
    <source>
        <dbReference type="ARBA" id="ARBA00003975"/>
    </source>
</evidence>
<protein>
    <recommendedName>
        <fullName evidence="5">Snurportin-1</fullName>
    </recommendedName>
</protein>
<feature type="domain" description="Snurportin-1 m3G cap-binding" evidence="10">
    <location>
        <begin position="3"/>
        <end position="184"/>
    </location>
</feature>
<dbReference type="InterPro" id="IPR017336">
    <property type="entry name" value="Snurportin-1"/>
</dbReference>
<dbReference type="PANTHER" id="PTHR13403">
    <property type="entry name" value="SNURPORTIN1 RNUT1 PROTEIN RNA, U TRANSPORTER 1"/>
    <property type="match status" value="1"/>
</dbReference>
<dbReference type="SUPFAM" id="SSF56091">
    <property type="entry name" value="DNA ligase/mRNA capping enzyme, catalytic domain"/>
    <property type="match status" value="1"/>
</dbReference>
<keyword evidence="6" id="KW-0813">Transport</keyword>
<dbReference type="EMBL" id="JWZX01001799">
    <property type="protein sequence ID" value="KOO32336.1"/>
    <property type="molecule type" value="Genomic_DNA"/>
</dbReference>
<comment type="similarity">
    <text evidence="4">Belongs to the snurportin family.</text>
</comment>
<dbReference type="InterPro" id="IPR047857">
    <property type="entry name" value="Snurportin1_C"/>
</dbReference>